<dbReference type="Proteomes" id="UP001521209">
    <property type="component" value="Unassembled WGS sequence"/>
</dbReference>
<feature type="compositionally biased region" description="Low complexity" evidence="1">
    <location>
        <begin position="1"/>
        <end position="11"/>
    </location>
</feature>
<evidence type="ECO:0000313" key="4">
    <source>
        <dbReference type="Proteomes" id="UP001521209"/>
    </source>
</evidence>
<accession>A0ABS9DUF4</accession>
<feature type="region of interest" description="Disordered" evidence="1">
    <location>
        <begin position="1"/>
        <end position="21"/>
    </location>
</feature>
<keyword evidence="4" id="KW-1185">Reference proteome</keyword>
<evidence type="ECO:0000259" key="2">
    <source>
        <dbReference type="Pfam" id="PF06527"/>
    </source>
</evidence>
<feature type="domain" description="TniQ" evidence="2">
    <location>
        <begin position="123"/>
        <end position="266"/>
    </location>
</feature>
<comment type="caution">
    <text evidence="3">The sequence shown here is derived from an EMBL/GenBank/DDBJ whole genome shotgun (WGS) entry which is preliminary data.</text>
</comment>
<evidence type="ECO:0000256" key="1">
    <source>
        <dbReference type="SAM" id="MobiDB-lite"/>
    </source>
</evidence>
<evidence type="ECO:0000313" key="3">
    <source>
        <dbReference type="EMBL" id="MCF3945785.1"/>
    </source>
</evidence>
<reference evidence="3 4" key="1">
    <citation type="submission" date="2022-01" db="EMBL/GenBank/DDBJ databases">
        <authorList>
            <person name="Won M."/>
            <person name="Kim S.-J."/>
            <person name="Kwon S.-W."/>
        </authorList>
    </citation>
    <scope>NUCLEOTIDE SEQUENCE [LARGE SCALE GENOMIC DNA]</scope>
    <source>
        <strain evidence="3 4">KCTC 23505</strain>
    </source>
</reference>
<gene>
    <name evidence="3" type="ORF">L2A60_03685</name>
</gene>
<dbReference type="RefSeq" id="WP_235703019.1">
    <property type="nucleotide sequence ID" value="NZ_JAKGBZ010000004.1"/>
</dbReference>
<dbReference type="Pfam" id="PF06527">
    <property type="entry name" value="TniQ"/>
    <property type="match status" value="1"/>
</dbReference>
<sequence>MPRSSPAPSLPRRSESKPSLSRQIYDAVAPQVQIQDDAALRAVAQTWFTTFDPAAQARIVDLLRQIATTGADPVIELRRNLTSWFGSRTEGALPRAPAILTEASGDRLALEPLAPAPRPTMWPQRPKLRGGELFSSWLWRTAIAAGIPPRRFVRDAVGETLEDIDRDIAPATLQRLATLSGHTADHLAAGLLIPGTVAQTPAAIGEEVLLRDGRFLLTRKGRDRLGRSRPVLQYCPRCLRAPGIPSFARAWRFAHAAVCVTHACRLHERCWNCDSAISILDQRNADPEVRCTTCHAALGQAPISNATAASPRQRALSTLLFYLATNIPDCERRCHLDPLARALGGSAAPVEFRARALAGLRASSWPVWFGTPAHSSHVENLRILAKGIEYRRLAAVATAQRRRARLQATMSDASECSSRQVATTASLIRRLSAGAEPR</sequence>
<protein>
    <submittedName>
        <fullName evidence="3">TniQ family protein</fullName>
    </submittedName>
</protein>
<organism evidence="3 4">
    <name type="scientific">Acidiphilium iwatense</name>
    <dbReference type="NCBI Taxonomy" id="768198"/>
    <lineage>
        <taxon>Bacteria</taxon>
        <taxon>Pseudomonadati</taxon>
        <taxon>Pseudomonadota</taxon>
        <taxon>Alphaproteobacteria</taxon>
        <taxon>Acetobacterales</taxon>
        <taxon>Acidocellaceae</taxon>
        <taxon>Acidiphilium</taxon>
    </lineage>
</organism>
<dbReference type="EMBL" id="JAKGBZ010000004">
    <property type="protein sequence ID" value="MCF3945785.1"/>
    <property type="molecule type" value="Genomic_DNA"/>
</dbReference>
<dbReference type="InterPro" id="IPR009492">
    <property type="entry name" value="TniQ"/>
</dbReference>
<name>A0ABS9DUF4_9PROT</name>
<proteinExistence type="predicted"/>